<reference evidence="6 7" key="1">
    <citation type="journal article" date="2021" name="Sci. Rep.">
        <title>The distribution of antibiotic resistance genes in chicken gut microbiota commensals.</title>
        <authorList>
            <person name="Juricova H."/>
            <person name="Matiasovicova J."/>
            <person name="Kubasova T."/>
            <person name="Cejkova D."/>
            <person name="Rychlik I."/>
        </authorList>
    </citation>
    <scope>NUCLEOTIDE SEQUENCE [LARGE SCALE GENOMIC DNA]</scope>
    <source>
        <strain evidence="6 7">An810</strain>
    </source>
</reference>
<sequence>MDYQNKLHVIYGDGTLGLQGKNFAYLFSYERGGLESLKVAGKEWLYREPKPTFWRATTDNDRGNGFNIKSAQWLAADYALPCTKITLKVDDHRFKHLPIAPATNQFSNAEYAKQVKLSYTYQTLTNPATTVKVSYKVKADGTIKVVAKYHGQVGLPQLPVFGMRFIMPTQATKFKYEGLSGETYPDRMAGGKPGTYEVTGLPVTKYLVPQENGMHMATKWVKLTRATTQNNADPDKESFSLLFKANKHDFAFSALPYTSEELENATHHEELPPARRTVLVIAGAVRGVGGIDSWGADVEPAYHISAEEDHEVRFEIKLPEA</sequence>
<evidence type="ECO:0000256" key="3">
    <source>
        <dbReference type="ARBA" id="ARBA00022801"/>
    </source>
</evidence>
<name>A0ABS2EPB1_9LACO</name>
<evidence type="ECO:0000256" key="4">
    <source>
        <dbReference type="ARBA" id="ARBA00023295"/>
    </source>
</evidence>
<dbReference type="SUPFAM" id="SSF74650">
    <property type="entry name" value="Galactose mutarotase-like"/>
    <property type="match status" value="1"/>
</dbReference>
<keyword evidence="4" id="KW-0326">Glycosidase</keyword>
<dbReference type="EC" id="3.2.1.23" evidence="2"/>
<dbReference type="Pfam" id="PF02929">
    <property type="entry name" value="Bgal_small_N"/>
    <property type="match status" value="1"/>
</dbReference>
<comment type="catalytic activity">
    <reaction evidence="1">
        <text>Hydrolysis of terminal non-reducing beta-D-galactose residues in beta-D-galactosides.</text>
        <dbReference type="EC" id="3.2.1.23"/>
    </reaction>
</comment>
<dbReference type="InterPro" id="IPR014718">
    <property type="entry name" value="GH-type_carb-bd"/>
</dbReference>
<protein>
    <recommendedName>
        <fullName evidence="2">beta-galactosidase</fullName>
        <ecNumber evidence="2">3.2.1.23</ecNumber>
    </recommendedName>
</protein>
<keyword evidence="3" id="KW-0378">Hydrolase</keyword>
<dbReference type="EMBL" id="JACJJQ010000022">
    <property type="protein sequence ID" value="MBM6754250.1"/>
    <property type="molecule type" value="Genomic_DNA"/>
</dbReference>
<dbReference type="PANTHER" id="PTHR46323:SF2">
    <property type="entry name" value="BETA-GALACTOSIDASE"/>
    <property type="match status" value="1"/>
</dbReference>
<dbReference type="RefSeq" id="WP_204776582.1">
    <property type="nucleotide sequence ID" value="NZ_JACJJQ010000022.1"/>
</dbReference>
<dbReference type="PANTHER" id="PTHR46323">
    <property type="entry name" value="BETA-GALACTOSIDASE"/>
    <property type="match status" value="1"/>
</dbReference>
<evidence type="ECO:0000259" key="5">
    <source>
        <dbReference type="SMART" id="SM01038"/>
    </source>
</evidence>
<dbReference type="SMART" id="SM01038">
    <property type="entry name" value="Bgal_small_N"/>
    <property type="match status" value="1"/>
</dbReference>
<dbReference type="InterPro" id="IPR004199">
    <property type="entry name" value="B-gal_small/dom_5"/>
</dbReference>
<dbReference type="InterPro" id="IPR011013">
    <property type="entry name" value="Gal_mutarotase_sf_dom"/>
</dbReference>
<keyword evidence="7" id="KW-1185">Reference proteome</keyword>
<accession>A0ABS2EPB1</accession>
<evidence type="ECO:0000256" key="2">
    <source>
        <dbReference type="ARBA" id="ARBA00012756"/>
    </source>
</evidence>
<evidence type="ECO:0000313" key="6">
    <source>
        <dbReference type="EMBL" id="MBM6754250.1"/>
    </source>
</evidence>
<gene>
    <name evidence="6" type="ORF">H5993_05715</name>
</gene>
<dbReference type="Proteomes" id="UP000776629">
    <property type="component" value="Unassembled WGS sequence"/>
</dbReference>
<feature type="domain" description="Beta galactosidase small chain/" evidence="5">
    <location>
        <begin position="17"/>
        <end position="317"/>
    </location>
</feature>
<dbReference type="Gene3D" id="2.70.98.10">
    <property type="match status" value="1"/>
</dbReference>
<evidence type="ECO:0000256" key="1">
    <source>
        <dbReference type="ARBA" id="ARBA00001412"/>
    </source>
</evidence>
<comment type="caution">
    <text evidence="6">The sequence shown here is derived from an EMBL/GenBank/DDBJ whole genome shotgun (WGS) entry which is preliminary data.</text>
</comment>
<dbReference type="InterPro" id="IPR050347">
    <property type="entry name" value="Bact_Beta-galactosidase"/>
</dbReference>
<proteinExistence type="predicted"/>
<evidence type="ECO:0000313" key="7">
    <source>
        <dbReference type="Proteomes" id="UP000776629"/>
    </source>
</evidence>
<organism evidence="6 7">
    <name type="scientific">Limosilactobacillus alvi</name>
    <dbReference type="NCBI Taxonomy" id="990412"/>
    <lineage>
        <taxon>Bacteria</taxon>
        <taxon>Bacillati</taxon>
        <taxon>Bacillota</taxon>
        <taxon>Bacilli</taxon>
        <taxon>Lactobacillales</taxon>
        <taxon>Lactobacillaceae</taxon>
        <taxon>Limosilactobacillus</taxon>
    </lineage>
</organism>